<sequence>MTRSHIAFVLSFVLPGAGLCYAGHCGWALLNFAVAVVITVLAWYSTLTGAHDSVLYVWLALAAGSAGLAHAQTEDEPRKKE</sequence>
<keyword evidence="1" id="KW-0472">Membrane</keyword>
<dbReference type="Proteomes" id="UP000320496">
    <property type="component" value="Chromosome"/>
</dbReference>
<protein>
    <submittedName>
        <fullName evidence="2">Uncharacterized protein</fullName>
    </submittedName>
</protein>
<feature type="transmembrane region" description="Helical" evidence="1">
    <location>
        <begin position="54"/>
        <end position="71"/>
    </location>
</feature>
<name>A0A517Z2A8_9PLAN</name>
<evidence type="ECO:0000256" key="1">
    <source>
        <dbReference type="SAM" id="Phobius"/>
    </source>
</evidence>
<organism evidence="2 3">
    <name type="scientific">Maioricimonas rarisocia</name>
    <dbReference type="NCBI Taxonomy" id="2528026"/>
    <lineage>
        <taxon>Bacteria</taxon>
        <taxon>Pseudomonadati</taxon>
        <taxon>Planctomycetota</taxon>
        <taxon>Planctomycetia</taxon>
        <taxon>Planctomycetales</taxon>
        <taxon>Planctomycetaceae</taxon>
        <taxon>Maioricimonas</taxon>
    </lineage>
</organism>
<dbReference type="EMBL" id="CP036275">
    <property type="protein sequence ID" value="QDU36611.1"/>
    <property type="molecule type" value="Genomic_DNA"/>
</dbReference>
<keyword evidence="1" id="KW-0812">Transmembrane</keyword>
<evidence type="ECO:0000313" key="3">
    <source>
        <dbReference type="Proteomes" id="UP000320496"/>
    </source>
</evidence>
<reference evidence="2 3" key="1">
    <citation type="submission" date="2019-02" db="EMBL/GenBank/DDBJ databases">
        <title>Deep-cultivation of Planctomycetes and their phenomic and genomic characterization uncovers novel biology.</title>
        <authorList>
            <person name="Wiegand S."/>
            <person name="Jogler M."/>
            <person name="Boedeker C."/>
            <person name="Pinto D."/>
            <person name="Vollmers J."/>
            <person name="Rivas-Marin E."/>
            <person name="Kohn T."/>
            <person name="Peeters S.H."/>
            <person name="Heuer A."/>
            <person name="Rast P."/>
            <person name="Oberbeckmann S."/>
            <person name="Bunk B."/>
            <person name="Jeske O."/>
            <person name="Meyerdierks A."/>
            <person name="Storesund J.E."/>
            <person name="Kallscheuer N."/>
            <person name="Luecker S."/>
            <person name="Lage O.M."/>
            <person name="Pohl T."/>
            <person name="Merkel B.J."/>
            <person name="Hornburger P."/>
            <person name="Mueller R.-W."/>
            <person name="Bruemmer F."/>
            <person name="Labrenz M."/>
            <person name="Spormann A.M."/>
            <person name="Op den Camp H."/>
            <person name="Overmann J."/>
            <person name="Amann R."/>
            <person name="Jetten M.S.M."/>
            <person name="Mascher T."/>
            <person name="Medema M.H."/>
            <person name="Devos D.P."/>
            <person name="Kaster A.-K."/>
            <person name="Ovreas L."/>
            <person name="Rohde M."/>
            <person name="Galperin M.Y."/>
            <person name="Jogler C."/>
        </authorList>
    </citation>
    <scope>NUCLEOTIDE SEQUENCE [LARGE SCALE GENOMIC DNA]</scope>
    <source>
        <strain evidence="2 3">Mal4</strain>
    </source>
</reference>
<keyword evidence="1" id="KW-1133">Transmembrane helix</keyword>
<gene>
    <name evidence="2" type="ORF">Mal4_08980</name>
</gene>
<evidence type="ECO:0000313" key="2">
    <source>
        <dbReference type="EMBL" id="QDU36611.1"/>
    </source>
</evidence>
<keyword evidence="3" id="KW-1185">Reference proteome</keyword>
<proteinExistence type="predicted"/>
<accession>A0A517Z2A8</accession>
<feature type="transmembrane region" description="Helical" evidence="1">
    <location>
        <begin position="32"/>
        <end position="47"/>
    </location>
</feature>
<dbReference type="KEGG" id="mri:Mal4_08980"/>
<dbReference type="OrthoDB" id="964739at2"/>
<dbReference type="RefSeq" id="WP_145367254.1">
    <property type="nucleotide sequence ID" value="NZ_CP036275.1"/>
</dbReference>
<dbReference type="AlphaFoldDB" id="A0A517Z2A8"/>